<dbReference type="Gene3D" id="1.10.3160.10">
    <property type="entry name" value="Bbcrasp-1"/>
    <property type="match status" value="1"/>
</dbReference>
<evidence type="ECO:0000313" key="1">
    <source>
        <dbReference type="EMBL" id="MBB6043563.1"/>
    </source>
</evidence>
<comment type="caution">
    <text evidence="1">The sequence shown here is derived from an EMBL/GenBank/DDBJ whole genome shotgun (WGS) entry which is preliminary data.</text>
</comment>
<dbReference type="PROSITE" id="PS51257">
    <property type="entry name" value="PROKAR_LIPOPROTEIN"/>
    <property type="match status" value="1"/>
</dbReference>
<keyword evidence="2" id="KW-1185">Reference proteome</keyword>
<reference evidence="1 2" key="1">
    <citation type="submission" date="2020-08" db="EMBL/GenBank/DDBJ databases">
        <title>Genomic Encyclopedia of Type Strains, Phase IV (KMG-IV): sequencing the most valuable type-strain genomes for metagenomic binning, comparative biology and taxonomic classification.</title>
        <authorList>
            <person name="Goeker M."/>
        </authorList>
    </citation>
    <scope>NUCLEOTIDE SEQUENCE [LARGE SCALE GENOMIC DNA]</scope>
    <source>
        <strain evidence="1 2">DSM 24625</strain>
    </source>
</reference>
<organism evidence="1 2">
    <name type="scientific">Borreliella yangtzensis</name>
    <dbReference type="NCBI Taxonomy" id="683292"/>
    <lineage>
        <taxon>Bacteria</taxon>
        <taxon>Pseudomonadati</taxon>
        <taxon>Spirochaetota</taxon>
        <taxon>Spirochaetia</taxon>
        <taxon>Spirochaetales</taxon>
        <taxon>Borreliaceae</taxon>
        <taxon>Borreliella</taxon>
    </lineage>
</organism>
<evidence type="ECO:0008006" key="3">
    <source>
        <dbReference type="Google" id="ProtNLM"/>
    </source>
</evidence>
<gene>
    <name evidence="1" type="ORF">HNP68_001185</name>
</gene>
<dbReference type="Pfam" id="PF05714">
    <property type="entry name" value="PFam54_60"/>
    <property type="match status" value="1"/>
</dbReference>
<accession>A0ABR6PBA8</accession>
<proteinExistence type="predicted"/>
<sequence>MKYFIIINIFFFLILACTPEDFGFNKKNIKRISNKKALKPNAEMDFIKKEEEDPNKKIKNKLLNDLNNLMEVANVRKEKCMKMVEKEPEDRYGLAFRAMRWSSGAPGLISDNSKGSRNYRKNVYTILDIDTKDLKEFSSILEPINRIPNIFNPLSYLGNNFHKVIDHLYSKKDTLDELDISDLEKLKQSLEKVLSIIEVVSEELKQLLLDYQSDRNSIKTDITKRTSHIDTLSNQMGEKVTETDNLRDVILSM</sequence>
<protein>
    <recommendedName>
        <fullName evidence="3">Virulent strain associated lipoprotein</fullName>
    </recommendedName>
</protein>
<dbReference type="RefSeq" id="WP_183221375.1">
    <property type="nucleotide sequence ID" value="NZ_CP179655.1"/>
</dbReference>
<dbReference type="EMBL" id="JACHFG010000017">
    <property type="protein sequence ID" value="MBB6043563.1"/>
    <property type="molecule type" value="Genomic_DNA"/>
</dbReference>
<dbReference type="Proteomes" id="UP000555838">
    <property type="component" value="Unassembled WGS sequence"/>
</dbReference>
<name>A0ABR6PBA8_9SPIR</name>
<dbReference type="InterPro" id="IPR008421">
    <property type="entry name" value="Borrelia_lipoprotein_PFam54/60"/>
</dbReference>
<evidence type="ECO:0000313" key="2">
    <source>
        <dbReference type="Proteomes" id="UP000555838"/>
    </source>
</evidence>